<evidence type="ECO:0000256" key="8">
    <source>
        <dbReference type="SAM" id="Coils"/>
    </source>
</evidence>
<dbReference type="EMBL" id="LR214943">
    <property type="protein sequence ID" value="VEU56734.1"/>
    <property type="molecule type" value="Genomic_DNA"/>
</dbReference>
<dbReference type="NCBIfam" id="TIGR00552">
    <property type="entry name" value="nadE"/>
    <property type="match status" value="1"/>
</dbReference>
<sequence>MNYLNIDQNLSTKKQKQYTIFIKKVKNWISQKVASAKASGITLGLSGGIDSSVLAILCDEVFPKNAYFYYFEIKEDKKTKKDLEELAKHLKNEIKIINLKNEYESLAKTLSIKDKLSKANLKSRLYMSSLYALSQEKNTLVIGTDNYDEYFLGYFTKYGDGGCDLLPFANINKTQVYVLANMLDIPECIIKKEPSANLYPNQTDEKELGFNYETFELWKRDCNLVSKEINDKIIKLHKTSEHKRNLIPKGPKL</sequence>
<dbReference type="Pfam" id="PF02540">
    <property type="entry name" value="NAD_synthase"/>
    <property type="match status" value="1"/>
</dbReference>
<dbReference type="PANTHER" id="PTHR23090">
    <property type="entry name" value="NH 3 /GLUTAMINE-DEPENDENT NAD + SYNTHETASE"/>
    <property type="match status" value="1"/>
</dbReference>
<keyword evidence="8" id="KW-0175">Coiled coil</keyword>
<dbReference type="AlphaFoldDB" id="A0A448ZZS2"/>
<proteinExistence type="inferred from homology"/>
<comment type="catalytic activity">
    <reaction evidence="7">
        <text>deamido-NAD(+) + NH4(+) + ATP = AMP + diphosphate + NAD(+) + H(+)</text>
        <dbReference type="Rhea" id="RHEA:21188"/>
        <dbReference type="ChEBI" id="CHEBI:15378"/>
        <dbReference type="ChEBI" id="CHEBI:28938"/>
        <dbReference type="ChEBI" id="CHEBI:30616"/>
        <dbReference type="ChEBI" id="CHEBI:33019"/>
        <dbReference type="ChEBI" id="CHEBI:57540"/>
        <dbReference type="ChEBI" id="CHEBI:58437"/>
        <dbReference type="ChEBI" id="CHEBI:456215"/>
        <dbReference type="EC" id="6.3.1.5"/>
    </reaction>
</comment>
<keyword evidence="5 6" id="KW-0520">NAD</keyword>
<dbReference type="RefSeq" id="WP_022936268.1">
    <property type="nucleotide sequence ID" value="NZ_LR214940.1"/>
</dbReference>
<dbReference type="GO" id="GO:0005737">
    <property type="term" value="C:cytoplasm"/>
    <property type="evidence" value="ECO:0007669"/>
    <property type="project" value="InterPro"/>
</dbReference>
<dbReference type="Proteomes" id="UP000290482">
    <property type="component" value="Plasmid 4"/>
</dbReference>
<evidence type="ECO:0000256" key="7">
    <source>
        <dbReference type="RuleBase" id="RU003812"/>
    </source>
</evidence>
<dbReference type="EC" id="6.3.1.5" evidence="7"/>
<dbReference type="KEGG" id="mob:NCTC10112_00282"/>
<dbReference type="UniPathway" id="UPA00253"/>
<keyword evidence="12" id="KW-1185">Reference proteome</keyword>
<evidence type="ECO:0000313" key="12">
    <source>
        <dbReference type="Proteomes" id="UP000290482"/>
    </source>
</evidence>
<dbReference type="Gene3D" id="3.40.50.620">
    <property type="entry name" value="HUPs"/>
    <property type="match status" value="1"/>
</dbReference>
<dbReference type="GO" id="GO:0008795">
    <property type="term" value="F:NAD+ synthase activity"/>
    <property type="evidence" value="ECO:0007669"/>
    <property type="project" value="UniProtKB-EC"/>
</dbReference>
<comment type="similarity">
    <text evidence="6">Belongs to the NAD synthetase family.</text>
</comment>
<evidence type="ECO:0000256" key="6">
    <source>
        <dbReference type="RuleBase" id="RU003811"/>
    </source>
</evidence>
<name>A0A448ZZS2_METOS</name>
<dbReference type="GO" id="GO:0003952">
    <property type="term" value="F:NAD+ synthase (glutamine-hydrolyzing) activity"/>
    <property type="evidence" value="ECO:0007669"/>
    <property type="project" value="InterPro"/>
</dbReference>
<dbReference type="PANTHER" id="PTHR23090:SF9">
    <property type="entry name" value="GLUTAMINE-DEPENDENT NAD(+) SYNTHETASE"/>
    <property type="match status" value="1"/>
</dbReference>
<dbReference type="OrthoDB" id="9803818at2"/>
<feature type="domain" description="NAD/GMP synthase" evidence="9">
    <location>
        <begin position="22"/>
        <end position="245"/>
    </location>
</feature>
<evidence type="ECO:0000313" key="10">
    <source>
        <dbReference type="EMBL" id="VEU55543.1"/>
    </source>
</evidence>
<dbReference type="GO" id="GO:0009435">
    <property type="term" value="P:NAD+ biosynthetic process"/>
    <property type="evidence" value="ECO:0007669"/>
    <property type="project" value="UniProtKB-UniPathway"/>
</dbReference>
<dbReference type="SUPFAM" id="SSF52402">
    <property type="entry name" value="Adenine nucleotide alpha hydrolases-like"/>
    <property type="match status" value="1"/>
</dbReference>
<dbReference type="InterPro" id="IPR022310">
    <property type="entry name" value="NAD/GMP_synthase"/>
</dbReference>
<keyword evidence="4 6" id="KW-0067">ATP-binding</keyword>
<geneLocation type="plasmid" evidence="11 12">
    <name>4</name>
</geneLocation>
<keyword evidence="11" id="KW-0614">Plasmid</keyword>
<dbReference type="KEGG" id="mob:NCTC10112_00719"/>
<comment type="pathway">
    <text evidence="1">Cofactor biosynthesis; NAD(+) biosynthesis.</text>
</comment>
<dbReference type="GO" id="GO:0005524">
    <property type="term" value="F:ATP binding"/>
    <property type="evidence" value="ECO:0007669"/>
    <property type="project" value="UniProtKB-KW"/>
</dbReference>
<evidence type="ECO:0000256" key="2">
    <source>
        <dbReference type="ARBA" id="ARBA00022598"/>
    </source>
</evidence>
<keyword evidence="2 6" id="KW-0436">Ligase</keyword>
<dbReference type="GO" id="GO:0004359">
    <property type="term" value="F:glutaminase activity"/>
    <property type="evidence" value="ECO:0007669"/>
    <property type="project" value="InterPro"/>
</dbReference>
<dbReference type="InterPro" id="IPR003694">
    <property type="entry name" value="NAD_synthase"/>
</dbReference>
<dbReference type="CDD" id="cd00553">
    <property type="entry name" value="NAD_synthase"/>
    <property type="match status" value="1"/>
</dbReference>
<evidence type="ECO:0000256" key="4">
    <source>
        <dbReference type="ARBA" id="ARBA00022840"/>
    </source>
</evidence>
<evidence type="ECO:0000256" key="3">
    <source>
        <dbReference type="ARBA" id="ARBA00022741"/>
    </source>
</evidence>
<protein>
    <recommendedName>
        <fullName evidence="7">NH(3)-dependent NAD(+) synthetase</fullName>
        <ecNumber evidence="7">6.3.1.5</ecNumber>
    </recommendedName>
</protein>
<dbReference type="InterPro" id="IPR014729">
    <property type="entry name" value="Rossmann-like_a/b/a_fold"/>
</dbReference>
<feature type="coiled-coil region" evidence="8">
    <location>
        <begin position="73"/>
        <end position="100"/>
    </location>
</feature>
<evidence type="ECO:0000259" key="9">
    <source>
        <dbReference type="Pfam" id="PF02540"/>
    </source>
</evidence>
<evidence type="ECO:0000256" key="1">
    <source>
        <dbReference type="ARBA" id="ARBA00004790"/>
    </source>
</evidence>
<gene>
    <name evidence="11" type="primary">nadE_2</name>
    <name evidence="10" type="synonym">nadE_1</name>
    <name evidence="10" type="ORF">NCTC10112_00282</name>
    <name evidence="11" type="ORF">NCTC10112_00719</name>
</gene>
<evidence type="ECO:0000256" key="5">
    <source>
        <dbReference type="ARBA" id="ARBA00023027"/>
    </source>
</evidence>
<keyword evidence="3 6" id="KW-0547">Nucleotide-binding</keyword>
<reference evidence="11 12" key="1">
    <citation type="submission" date="2019-01" db="EMBL/GenBank/DDBJ databases">
        <authorList>
            <consortium name="Pathogen Informatics"/>
        </authorList>
    </citation>
    <scope>NUCLEOTIDE SEQUENCE [LARGE SCALE GENOMIC DNA]</scope>
    <source>
        <strain evidence="11 12">NCTC10112</strain>
        <plasmid evidence="12">4</plasmid>
    </source>
</reference>
<organism evidence="11 12">
    <name type="scientific">Metamycoplasma orale</name>
    <name type="common">Mycoplasma orale</name>
    <dbReference type="NCBI Taxonomy" id="2121"/>
    <lineage>
        <taxon>Bacteria</taxon>
        <taxon>Bacillati</taxon>
        <taxon>Mycoplasmatota</taxon>
        <taxon>Mycoplasmoidales</taxon>
        <taxon>Metamycoplasmataceae</taxon>
        <taxon>Metamycoplasma</taxon>
    </lineage>
</organism>
<evidence type="ECO:0000313" key="11">
    <source>
        <dbReference type="EMBL" id="VEU56734.1"/>
    </source>
</evidence>
<dbReference type="EMBL" id="LR214940">
    <property type="protein sequence ID" value="VEU55543.1"/>
    <property type="molecule type" value="Genomic_DNA"/>
</dbReference>
<dbReference type="Proteomes" id="UP000290482">
    <property type="component" value="Chromosome"/>
</dbReference>
<accession>A0A448ZZS2</accession>